<dbReference type="PROSITE" id="PS00455">
    <property type="entry name" value="AMP_BINDING"/>
    <property type="match status" value="1"/>
</dbReference>
<evidence type="ECO:0000259" key="12">
    <source>
        <dbReference type="PROSITE" id="PS50075"/>
    </source>
</evidence>
<evidence type="ECO:0000256" key="6">
    <source>
        <dbReference type="ARBA" id="ARBA00020586"/>
    </source>
</evidence>
<dbReference type="Gene3D" id="1.10.1200.10">
    <property type="entry name" value="ACP-like"/>
    <property type="match status" value="2"/>
</dbReference>
<dbReference type="InterPro" id="IPR045851">
    <property type="entry name" value="AMP-bd_C_sf"/>
</dbReference>
<dbReference type="InterPro" id="IPR016181">
    <property type="entry name" value="Acyl_CoA_acyltransferase"/>
</dbReference>
<dbReference type="Gene3D" id="3.30.559.10">
    <property type="entry name" value="Chloramphenicol acetyltransferase-like domain"/>
    <property type="match status" value="1"/>
</dbReference>
<evidence type="ECO:0000256" key="8">
    <source>
        <dbReference type="ARBA" id="ARBA00022553"/>
    </source>
</evidence>
<dbReference type="Proteomes" id="UP000655751">
    <property type="component" value="Unassembled WGS sequence"/>
</dbReference>
<dbReference type="InterPro" id="IPR057737">
    <property type="entry name" value="Condensation_MtbB-like"/>
</dbReference>
<evidence type="ECO:0000313" key="13">
    <source>
        <dbReference type="EMBL" id="MBH0780485.1"/>
    </source>
</evidence>
<dbReference type="SMART" id="SM01006">
    <property type="entry name" value="AlcB"/>
    <property type="match status" value="1"/>
</dbReference>
<comment type="pathway">
    <text evidence="3">Siderophore biosynthesis; mycobactin biosynthesis.</text>
</comment>
<evidence type="ECO:0000256" key="4">
    <source>
        <dbReference type="ARBA" id="ARBA00007380"/>
    </source>
</evidence>
<keyword evidence="14" id="KW-1185">Reference proteome</keyword>
<dbReference type="GO" id="GO:0008610">
    <property type="term" value="P:lipid biosynthetic process"/>
    <property type="evidence" value="ECO:0007669"/>
    <property type="project" value="UniProtKB-ARBA"/>
</dbReference>
<dbReference type="InterPro" id="IPR023213">
    <property type="entry name" value="CAT-like_dom_sf"/>
</dbReference>
<dbReference type="InterPro" id="IPR019432">
    <property type="entry name" value="Acyltransferase_MbtK/IucB-like"/>
</dbReference>
<dbReference type="FunFam" id="3.30.559.10:FF:000023">
    <property type="entry name" value="Non-ribosomal peptide synthetase"/>
    <property type="match status" value="1"/>
</dbReference>
<evidence type="ECO:0000256" key="9">
    <source>
        <dbReference type="ARBA" id="ARBA00022598"/>
    </source>
</evidence>
<dbReference type="PROSITE" id="PS50075">
    <property type="entry name" value="CARRIER"/>
    <property type="match status" value="2"/>
</dbReference>
<dbReference type="PANTHER" id="PTHR45527:SF10">
    <property type="entry name" value="PYOCHELIN SYNTHASE PCHF"/>
    <property type="match status" value="1"/>
</dbReference>
<evidence type="ECO:0000256" key="10">
    <source>
        <dbReference type="ARBA" id="ARBA00031122"/>
    </source>
</evidence>
<proteinExistence type="inferred from homology"/>
<dbReference type="NCBIfam" id="TIGR01733">
    <property type="entry name" value="AA-adenyl-dom"/>
    <property type="match status" value="1"/>
</dbReference>
<dbReference type="SUPFAM" id="SSF55729">
    <property type="entry name" value="Acyl-CoA N-acyltransferases (Nat)"/>
    <property type="match status" value="1"/>
</dbReference>
<comment type="function">
    <text evidence="2">Acyltransferase required for the direct transfer of medium- to long-chain fatty acyl moieties from a carrier protein (MbtL) on to the epsilon-amino group of lysine residue in the mycobactin core.</text>
</comment>
<gene>
    <name evidence="13" type="ORF">IT779_29850</name>
</gene>
<dbReference type="CDD" id="cd19535">
    <property type="entry name" value="Cyc_NRPS"/>
    <property type="match status" value="1"/>
</dbReference>
<dbReference type="GO" id="GO:0016746">
    <property type="term" value="F:acyltransferase activity"/>
    <property type="evidence" value="ECO:0007669"/>
    <property type="project" value="InterPro"/>
</dbReference>
<dbReference type="SUPFAM" id="SSF56801">
    <property type="entry name" value="Acetyl-CoA synthetase-like"/>
    <property type="match status" value="1"/>
</dbReference>
<dbReference type="GO" id="GO:0043041">
    <property type="term" value="P:amino acid activation for nonribosomal peptide biosynthetic process"/>
    <property type="evidence" value="ECO:0007669"/>
    <property type="project" value="TreeGrafter"/>
</dbReference>
<organism evidence="13 14">
    <name type="scientific">Nocardia bovistercoris</name>
    <dbReference type="NCBI Taxonomy" id="2785916"/>
    <lineage>
        <taxon>Bacteria</taxon>
        <taxon>Bacillati</taxon>
        <taxon>Actinomycetota</taxon>
        <taxon>Actinomycetes</taxon>
        <taxon>Mycobacteriales</taxon>
        <taxon>Nocardiaceae</taxon>
        <taxon>Nocardia</taxon>
    </lineage>
</organism>
<sequence>MVITRPETDIDIRADVASVMGTAPEDLDPEGDLIAQGLDSLRMMRLSGRWRKRGYDIDFARLAVTPTVRAWEALLIDTTESDTAAQGVDLDAAFPLAPMQHAYWIGRSHSHALGGVAAHLYIEFDGRRIEPERFRAAVVELLNRHPMLRVRVMPDGTQRIGTAHPGACVVDDARREPPDEIAALLERRRREGTHRRMPIEDGAVLRAELTLLPDGSGRVHLDVDMVAADAMSYRVLVDDLARLCRGETLPALTVTFPELSAARAARPARAADIAWWRERIPRLPGPPELPTSTRVAGEPATVRLHHAIDAAERGRLEAHARTNGVTPAAAVAAVFAEAVGAYARDPRFLLTVPLFDRDSTHADAESVVGDFTSSLVVAVDLTEPRTLAERAADMRAAMHEAAAHGSFGGLDVLRELSRERGEPVISPVVFTSALGLGELFSPAVTEVLGEPSWIVSQGPQVLLDAQVTEVAGGLLLNWDVRSSDLDIDTARAMFDYYLRLLGLLIEGEWGEPAPDPVPENVRAQRIALEHPLPDTEYFDGTLHGHFFAEAPRRPGVAVVDGECVRTHAEVAAQALRIAGALRTVGVCPGDVVVLDLPKGGEQIVAALGVLAAGAAYVPITPTQPQARRARIVELAQPSAVLTDHTEVWANSPSQVLDIAVAVTATPVDSVPVSPDSLAYILFTSGSTGVPKGVEVTHGAAVATLTDLVQRFDLGPGDRAVQISSPEFDLSVFDVFAPLAVGGAVVVPGDDEHDKARAWSRSMREHAVTVLNCVPSVLGMLLDTDALPATLRVILLGGDKVEVSLPRRVAAQLPACRVAGLGGTTETAIHSTICQADEVAPDAAFVPYGAPLRGVRCRVVDGLGRDRPDLVPGELWIGGAGVARGYRADPERTADRFVQADGVRWYRTGDTVRYLPGGVLDFLGRADHLVKIRGYRVELGEVEAALLGLDEVGAALAWSDGRELRAAVIATASGDRLRESLTGTLPPHMIPRSITVVEAMPLTANGKYDRAKIRALTEVESRPATVAPRDPLEAAVVTVLAEVLNTGPIGVTDDFLALGGDSVSATAFTAHLRRWLDVPGLTVSDVFLRRTPAGLAERLVELAGERVSWAARIFHEVTALADDEIDRAIANLATGYHFESRPVDLVRDAETVHRWLTHPKAEYWGMLDCSRADAEELIRHSANTGGAAHFGLRIGYYEGSPEFLFELYDPTIGDLAAPGTGYSHRSGDIGMHLLVASSERELSGFTAAVMLHIMRTAFLEVGAQRVVVEPDVRNLEVQRLNAAVGFVVEGDHPVADKIARLSYCTRADFLRVTDGGLTTADVSARAEGGAR</sequence>
<dbReference type="SMART" id="SM00823">
    <property type="entry name" value="PKS_PP"/>
    <property type="match status" value="1"/>
</dbReference>
<dbReference type="InterPro" id="IPR000873">
    <property type="entry name" value="AMP-dep_synth/lig_dom"/>
</dbReference>
<dbReference type="GO" id="GO:0016874">
    <property type="term" value="F:ligase activity"/>
    <property type="evidence" value="ECO:0007669"/>
    <property type="project" value="UniProtKB-KW"/>
</dbReference>
<keyword evidence="7" id="KW-0596">Phosphopantetheine</keyword>
<dbReference type="Pfam" id="PF00668">
    <property type="entry name" value="Condensation"/>
    <property type="match status" value="1"/>
</dbReference>
<evidence type="ECO:0000256" key="2">
    <source>
        <dbReference type="ARBA" id="ARBA00003818"/>
    </source>
</evidence>
<dbReference type="SUPFAM" id="SSF52777">
    <property type="entry name" value="CoA-dependent acyltransferases"/>
    <property type="match status" value="2"/>
</dbReference>
<evidence type="ECO:0000256" key="7">
    <source>
        <dbReference type="ARBA" id="ARBA00022450"/>
    </source>
</evidence>
<evidence type="ECO:0000256" key="1">
    <source>
        <dbReference type="ARBA" id="ARBA00001957"/>
    </source>
</evidence>
<comment type="similarity">
    <text evidence="4">Belongs to the ATP-dependent AMP-binding enzyme family. MbtB subfamily.</text>
</comment>
<dbReference type="GO" id="GO:0031177">
    <property type="term" value="F:phosphopantetheine binding"/>
    <property type="evidence" value="ECO:0007669"/>
    <property type="project" value="InterPro"/>
</dbReference>
<dbReference type="SUPFAM" id="SSF47336">
    <property type="entry name" value="ACP-like"/>
    <property type="match status" value="2"/>
</dbReference>
<dbReference type="Gene3D" id="3.30.559.30">
    <property type="entry name" value="Nonribosomal peptide synthetase, condensation domain"/>
    <property type="match status" value="1"/>
</dbReference>
<dbReference type="Pfam" id="PF00501">
    <property type="entry name" value="AMP-binding"/>
    <property type="match status" value="1"/>
</dbReference>
<feature type="domain" description="Carrier" evidence="12">
    <location>
        <begin position="3"/>
        <end position="79"/>
    </location>
</feature>
<dbReference type="Pfam" id="PF00550">
    <property type="entry name" value="PP-binding"/>
    <property type="match status" value="2"/>
</dbReference>
<evidence type="ECO:0000256" key="5">
    <source>
        <dbReference type="ARBA" id="ARBA00016743"/>
    </source>
</evidence>
<reference evidence="13" key="1">
    <citation type="submission" date="2020-11" db="EMBL/GenBank/DDBJ databases">
        <title>Nocardia NEAU-351.nov., a novel actinomycete isolated from the cow dung.</title>
        <authorList>
            <person name="Zhang X."/>
        </authorList>
    </citation>
    <scope>NUCLEOTIDE SEQUENCE</scope>
    <source>
        <strain evidence="13">NEAU-351</strain>
    </source>
</reference>
<feature type="domain" description="Carrier" evidence="12">
    <location>
        <begin position="1026"/>
        <end position="1102"/>
    </location>
</feature>
<dbReference type="EMBL" id="JADMLG010000015">
    <property type="protein sequence ID" value="MBH0780485.1"/>
    <property type="molecule type" value="Genomic_DNA"/>
</dbReference>
<dbReference type="InterPro" id="IPR009081">
    <property type="entry name" value="PP-bd_ACP"/>
</dbReference>
<protein>
    <recommendedName>
        <fullName evidence="6">Lysine N-acyltransferase MbtK</fullName>
    </recommendedName>
    <alternativeName>
        <fullName evidence="10">Mycobactin synthase protein K</fullName>
    </alternativeName>
    <alternativeName>
        <fullName evidence="11">Mycobactin synthetase protein B</fullName>
    </alternativeName>
    <alternativeName>
        <fullName evidence="5">Phenyloxazoline synthase MbtB</fullName>
    </alternativeName>
</protein>
<evidence type="ECO:0000313" key="14">
    <source>
        <dbReference type="Proteomes" id="UP000655751"/>
    </source>
</evidence>
<keyword evidence="8" id="KW-0597">Phosphoprotein</keyword>
<dbReference type="InterPro" id="IPR020806">
    <property type="entry name" value="PKS_PP-bd"/>
</dbReference>
<dbReference type="GO" id="GO:0019290">
    <property type="term" value="P:siderophore biosynthetic process"/>
    <property type="evidence" value="ECO:0007669"/>
    <property type="project" value="InterPro"/>
</dbReference>
<dbReference type="Gene3D" id="3.40.50.12780">
    <property type="entry name" value="N-terminal domain of ligase-like"/>
    <property type="match status" value="1"/>
</dbReference>
<dbReference type="Pfam" id="PF13523">
    <property type="entry name" value="Acetyltransf_8"/>
    <property type="match status" value="1"/>
</dbReference>
<dbReference type="PANTHER" id="PTHR45527">
    <property type="entry name" value="NONRIBOSOMAL PEPTIDE SYNTHETASE"/>
    <property type="match status" value="1"/>
</dbReference>
<accession>A0A931N3C7</accession>
<dbReference type="Gene3D" id="3.30.300.30">
    <property type="match status" value="1"/>
</dbReference>
<dbReference type="FunFam" id="3.30.559.30:FF:000006">
    <property type="entry name" value="Yersiniabactin polyketide/non-ribosomal peptide synthetase"/>
    <property type="match status" value="1"/>
</dbReference>
<dbReference type="InterPro" id="IPR001242">
    <property type="entry name" value="Condensation_dom"/>
</dbReference>
<dbReference type="InterPro" id="IPR036736">
    <property type="entry name" value="ACP-like_sf"/>
</dbReference>
<dbReference type="GO" id="GO:0005737">
    <property type="term" value="C:cytoplasm"/>
    <property type="evidence" value="ECO:0007669"/>
    <property type="project" value="TreeGrafter"/>
</dbReference>
<comment type="caution">
    <text evidence="13">The sequence shown here is derived from an EMBL/GenBank/DDBJ whole genome shotgun (WGS) entry which is preliminary data.</text>
</comment>
<evidence type="ECO:0000256" key="11">
    <source>
        <dbReference type="ARBA" id="ARBA00033440"/>
    </source>
</evidence>
<keyword evidence="9" id="KW-0436">Ligase</keyword>
<dbReference type="InterPro" id="IPR010071">
    <property type="entry name" value="AA_adenyl_dom"/>
</dbReference>
<evidence type="ECO:0000256" key="3">
    <source>
        <dbReference type="ARBA" id="ARBA00005102"/>
    </source>
</evidence>
<dbReference type="InterPro" id="IPR020845">
    <property type="entry name" value="AMP-binding_CS"/>
</dbReference>
<comment type="cofactor">
    <cofactor evidence="1">
        <name>pantetheine 4'-phosphate</name>
        <dbReference type="ChEBI" id="CHEBI:47942"/>
    </cofactor>
</comment>
<dbReference type="Gene3D" id="3.40.630.30">
    <property type="match status" value="1"/>
</dbReference>
<dbReference type="InterPro" id="IPR042099">
    <property type="entry name" value="ANL_N_sf"/>
</dbReference>
<name>A0A931N3C7_9NOCA</name>